<gene>
    <name evidence="1" type="ORF">H9875_04380</name>
</gene>
<dbReference type="EMBL" id="DXGJ01000031">
    <property type="protein sequence ID" value="HIW71845.1"/>
    <property type="molecule type" value="Genomic_DNA"/>
</dbReference>
<proteinExistence type="predicted"/>
<dbReference type="AlphaFoldDB" id="A0A9D1QTI8"/>
<dbReference type="Proteomes" id="UP000886822">
    <property type="component" value="Unassembled WGS sequence"/>
</dbReference>
<reference evidence="1" key="1">
    <citation type="journal article" date="2021" name="PeerJ">
        <title>Extensive microbial diversity within the chicken gut microbiome revealed by metagenomics and culture.</title>
        <authorList>
            <person name="Gilroy R."/>
            <person name="Ravi A."/>
            <person name="Getino M."/>
            <person name="Pursley I."/>
            <person name="Horton D.L."/>
            <person name="Alikhan N.F."/>
            <person name="Baker D."/>
            <person name="Gharbi K."/>
            <person name="Hall N."/>
            <person name="Watson M."/>
            <person name="Adriaenssens E.M."/>
            <person name="Foster-Nyarko E."/>
            <person name="Jarju S."/>
            <person name="Secka A."/>
            <person name="Antonio M."/>
            <person name="Oren A."/>
            <person name="Chaudhuri R.R."/>
            <person name="La Ragione R."/>
            <person name="Hildebrand F."/>
            <person name="Pallen M.J."/>
        </authorList>
    </citation>
    <scope>NUCLEOTIDE SEQUENCE</scope>
    <source>
        <strain evidence="1">CHK173-259</strain>
    </source>
</reference>
<dbReference type="InterPro" id="IPR007838">
    <property type="entry name" value="Cell_div_ZapA-like"/>
</dbReference>
<dbReference type="Gene3D" id="6.10.250.790">
    <property type="match status" value="1"/>
</dbReference>
<dbReference type="GO" id="GO:0051301">
    <property type="term" value="P:cell division"/>
    <property type="evidence" value="ECO:0007669"/>
    <property type="project" value="UniProtKB-KW"/>
</dbReference>
<keyword evidence="1" id="KW-0131">Cell cycle</keyword>
<evidence type="ECO:0000313" key="1">
    <source>
        <dbReference type="EMBL" id="HIW71845.1"/>
    </source>
</evidence>
<comment type="caution">
    <text evidence="1">The sequence shown here is derived from an EMBL/GenBank/DDBJ whole genome shotgun (WGS) entry which is preliminary data.</text>
</comment>
<accession>A0A9D1QTI8</accession>
<keyword evidence="1" id="KW-0132">Cell division</keyword>
<sequence length="87" mass="9498">MTEQKNRFKAVLANKPYTIVGNATDAHMRAVTELFNQQYNQLKQASPSMSKEDAAVLMAFNALSDQLKMADAAQSTADTQPTSETGD</sequence>
<dbReference type="InterPro" id="IPR036192">
    <property type="entry name" value="Cell_div_ZapA-like_sf"/>
</dbReference>
<name>A0A9D1QTI8_9LACO</name>
<dbReference type="InterPro" id="IPR053712">
    <property type="entry name" value="Bac_CellDiv_Activator"/>
</dbReference>
<protein>
    <submittedName>
        <fullName evidence="1">Cell division protein ZapA</fullName>
    </submittedName>
</protein>
<dbReference type="Pfam" id="PF05164">
    <property type="entry name" value="ZapA"/>
    <property type="match status" value="1"/>
</dbReference>
<reference evidence="1" key="2">
    <citation type="submission" date="2021-04" db="EMBL/GenBank/DDBJ databases">
        <authorList>
            <person name="Gilroy R."/>
        </authorList>
    </citation>
    <scope>NUCLEOTIDE SEQUENCE</scope>
    <source>
        <strain evidence="1">CHK173-259</strain>
    </source>
</reference>
<organism evidence="1 2">
    <name type="scientific">Candidatus Levilactobacillus faecigallinarum</name>
    <dbReference type="NCBI Taxonomy" id="2838638"/>
    <lineage>
        <taxon>Bacteria</taxon>
        <taxon>Bacillati</taxon>
        <taxon>Bacillota</taxon>
        <taxon>Bacilli</taxon>
        <taxon>Lactobacillales</taxon>
        <taxon>Lactobacillaceae</taxon>
        <taxon>Levilactobacillus</taxon>
    </lineage>
</organism>
<dbReference type="SUPFAM" id="SSF102829">
    <property type="entry name" value="Cell division protein ZapA-like"/>
    <property type="match status" value="1"/>
</dbReference>
<evidence type="ECO:0000313" key="2">
    <source>
        <dbReference type="Proteomes" id="UP000886822"/>
    </source>
</evidence>